<sequence length="412" mass="47656">MEDGDYEEACDIFENLAKSFPDDRGVWWQYLSTLQHARLTEKADECIERCYKAFPDDLGFTLSWTRTFDARADWDECIRRRNIVLKQHDPRADLCYFPVITEIFLPLVEKKDFGAIRALLARYWDMLTRLDQCGAALYFALETIGDFERQLEFCDIFLQRCDPNNPVLDGINYANLRVIVESALWNRKIVSRPSSRTQILSFGQNCLPYSMANRWGLLKYIGDADAITIFDLGAFGRNSAAEALLSDFESFRNPENYYESQDPAGAPRMMHRPSGVHFGHERGRTLIGADHKNFFSLINRKIDAFQSMWSKGNCLLVYAITGECDLPEFVRSMEKALEENASRLLVLNCNRPVEECPESRYVTYFHIPFPFDYNWNEINNFTKDVGLAFDTRITAAIKNEIDKMDREQGALI</sequence>
<evidence type="ECO:0008006" key="3">
    <source>
        <dbReference type="Google" id="ProtNLM"/>
    </source>
</evidence>
<evidence type="ECO:0000313" key="2">
    <source>
        <dbReference type="Proteomes" id="UP001521074"/>
    </source>
</evidence>
<name>A0ABS8VPZ9_9PROT</name>
<dbReference type="InterPro" id="IPR011990">
    <property type="entry name" value="TPR-like_helical_dom_sf"/>
</dbReference>
<reference evidence="1 2" key="1">
    <citation type="submission" date="2021-12" db="EMBL/GenBank/DDBJ databases">
        <title>Genome sequence of Acetobacter sicerae DmPark20a_162.</title>
        <authorList>
            <person name="Chaston J.M."/>
        </authorList>
    </citation>
    <scope>NUCLEOTIDE SEQUENCE [LARGE SCALE GENOMIC DNA]</scope>
    <source>
        <strain evidence="1 2">DmPark20a_162</strain>
    </source>
</reference>
<dbReference type="EMBL" id="JAJSOJ010000006">
    <property type="protein sequence ID" value="MCE0742703.1"/>
    <property type="molecule type" value="Genomic_DNA"/>
</dbReference>
<dbReference type="RefSeq" id="WP_232876240.1">
    <property type="nucleotide sequence ID" value="NZ_JAJSOJ010000006.1"/>
</dbReference>
<keyword evidence="2" id="KW-1185">Reference proteome</keyword>
<dbReference type="Proteomes" id="UP001521074">
    <property type="component" value="Unassembled WGS sequence"/>
</dbReference>
<protein>
    <recommendedName>
        <fullName evidence="3">Tetratricopeptide repeat protein</fullName>
    </recommendedName>
</protein>
<gene>
    <name evidence="1" type="ORF">LWC05_02160</name>
</gene>
<evidence type="ECO:0000313" key="1">
    <source>
        <dbReference type="EMBL" id="MCE0742703.1"/>
    </source>
</evidence>
<dbReference type="Gene3D" id="1.25.40.10">
    <property type="entry name" value="Tetratricopeptide repeat domain"/>
    <property type="match status" value="1"/>
</dbReference>
<proteinExistence type="predicted"/>
<organism evidence="1 2">
    <name type="scientific">Acetobacter sicerae</name>
    <dbReference type="NCBI Taxonomy" id="85325"/>
    <lineage>
        <taxon>Bacteria</taxon>
        <taxon>Pseudomonadati</taxon>
        <taxon>Pseudomonadota</taxon>
        <taxon>Alphaproteobacteria</taxon>
        <taxon>Acetobacterales</taxon>
        <taxon>Acetobacteraceae</taxon>
        <taxon>Acetobacter</taxon>
    </lineage>
</organism>
<comment type="caution">
    <text evidence="1">The sequence shown here is derived from an EMBL/GenBank/DDBJ whole genome shotgun (WGS) entry which is preliminary data.</text>
</comment>
<dbReference type="SUPFAM" id="SSF48452">
    <property type="entry name" value="TPR-like"/>
    <property type="match status" value="1"/>
</dbReference>
<accession>A0ABS8VPZ9</accession>